<dbReference type="AlphaFoldDB" id="A0A0F5Q972"/>
<feature type="transmembrane region" description="Helical" evidence="7">
    <location>
        <begin position="131"/>
        <end position="156"/>
    </location>
</feature>
<feature type="transmembrane region" description="Helical" evidence="7">
    <location>
        <begin position="12"/>
        <end position="31"/>
    </location>
</feature>
<evidence type="ECO:0000313" key="10">
    <source>
        <dbReference type="Proteomes" id="UP000033411"/>
    </source>
</evidence>
<feature type="transmembrane region" description="Helical" evidence="7">
    <location>
        <begin position="271"/>
        <end position="294"/>
    </location>
</feature>
<protein>
    <submittedName>
        <fullName evidence="9">ABC transporter permease</fullName>
    </submittedName>
</protein>
<evidence type="ECO:0000256" key="6">
    <source>
        <dbReference type="ARBA" id="ARBA00023136"/>
    </source>
</evidence>
<keyword evidence="10" id="KW-1185">Reference proteome</keyword>
<evidence type="ECO:0000256" key="7">
    <source>
        <dbReference type="RuleBase" id="RU363032"/>
    </source>
</evidence>
<comment type="similarity">
    <text evidence="7">Belongs to the binding-protein-dependent transport system permease family.</text>
</comment>
<dbReference type="InterPro" id="IPR035906">
    <property type="entry name" value="MetI-like_sf"/>
</dbReference>
<dbReference type="PANTHER" id="PTHR43163">
    <property type="entry name" value="DIPEPTIDE TRANSPORT SYSTEM PERMEASE PROTEIN DPPB-RELATED"/>
    <property type="match status" value="1"/>
</dbReference>
<dbReference type="InterPro" id="IPR000515">
    <property type="entry name" value="MetI-like"/>
</dbReference>
<dbReference type="STRING" id="1293439.WH87_12165"/>
<feature type="transmembrane region" description="Helical" evidence="7">
    <location>
        <begin position="168"/>
        <end position="188"/>
    </location>
</feature>
<dbReference type="OrthoDB" id="9805855at2"/>
<dbReference type="Pfam" id="PF19300">
    <property type="entry name" value="BPD_transp_1_N"/>
    <property type="match status" value="1"/>
</dbReference>
<evidence type="ECO:0000256" key="3">
    <source>
        <dbReference type="ARBA" id="ARBA00022475"/>
    </source>
</evidence>
<evidence type="ECO:0000256" key="4">
    <source>
        <dbReference type="ARBA" id="ARBA00022692"/>
    </source>
</evidence>
<evidence type="ECO:0000256" key="1">
    <source>
        <dbReference type="ARBA" id="ARBA00004651"/>
    </source>
</evidence>
<keyword evidence="3" id="KW-1003">Cell membrane</keyword>
<dbReference type="CDD" id="cd06261">
    <property type="entry name" value="TM_PBP2"/>
    <property type="match status" value="1"/>
</dbReference>
<keyword evidence="6 7" id="KW-0472">Membrane</keyword>
<evidence type="ECO:0000256" key="5">
    <source>
        <dbReference type="ARBA" id="ARBA00022989"/>
    </source>
</evidence>
<gene>
    <name evidence="9" type="ORF">WH87_12165</name>
</gene>
<feature type="transmembrane region" description="Helical" evidence="7">
    <location>
        <begin position="98"/>
        <end position="119"/>
    </location>
</feature>
<comment type="subcellular location">
    <subcellularLocation>
        <location evidence="1 7">Cell membrane</location>
        <topology evidence="1 7">Multi-pass membrane protein</topology>
    </subcellularLocation>
</comment>
<name>A0A0F5Q972_9HYPH</name>
<keyword evidence="2 7" id="KW-0813">Transport</keyword>
<keyword evidence="5 7" id="KW-1133">Transmembrane helix</keyword>
<keyword evidence="4 7" id="KW-0812">Transmembrane</keyword>
<evidence type="ECO:0000256" key="2">
    <source>
        <dbReference type="ARBA" id="ARBA00022448"/>
    </source>
</evidence>
<comment type="caution">
    <text evidence="9">The sequence shown here is derived from an EMBL/GenBank/DDBJ whole genome shotgun (WGS) entry which is preliminary data.</text>
</comment>
<dbReference type="SUPFAM" id="SSF161098">
    <property type="entry name" value="MetI-like"/>
    <property type="match status" value="1"/>
</dbReference>
<dbReference type="Proteomes" id="UP000033411">
    <property type="component" value="Unassembled WGS sequence"/>
</dbReference>
<accession>A0A0F5Q972</accession>
<dbReference type="RefSeq" id="WP_046137496.1">
    <property type="nucleotide sequence ID" value="NZ_LANJ01000019.1"/>
</dbReference>
<evidence type="ECO:0000313" key="9">
    <source>
        <dbReference type="EMBL" id="KKC37303.1"/>
    </source>
</evidence>
<reference evidence="9 10" key="1">
    <citation type="submission" date="2015-03" db="EMBL/GenBank/DDBJ databases">
        <authorList>
            <person name="Lepp D."/>
            <person name="Hassan Y.I."/>
            <person name="Li X.-Z."/>
            <person name="Zhou T."/>
        </authorList>
    </citation>
    <scope>NUCLEOTIDE SEQUENCE [LARGE SCALE GENOMIC DNA]</scope>
    <source>
        <strain evidence="9 10">E84</strain>
    </source>
</reference>
<feature type="domain" description="ABC transmembrane type-1" evidence="8">
    <location>
        <begin position="94"/>
        <end position="295"/>
    </location>
</feature>
<dbReference type="GO" id="GO:0071916">
    <property type="term" value="F:dipeptide transmembrane transporter activity"/>
    <property type="evidence" value="ECO:0007669"/>
    <property type="project" value="TreeGrafter"/>
</dbReference>
<dbReference type="InterPro" id="IPR045621">
    <property type="entry name" value="BPD_transp_1_N"/>
</dbReference>
<dbReference type="PATRIC" id="fig|1293439.3.peg.2034"/>
<feature type="transmembrane region" description="Helical" evidence="7">
    <location>
        <begin position="227"/>
        <end position="251"/>
    </location>
</feature>
<proteinExistence type="inferred from homology"/>
<sequence length="308" mass="32782">MMSFALTRLLRAFATLMLVITFAFSILRLSGDPAIAVLGPMAPAAALNAFREAWGLTEPFWVQYSKYVLSIFAGDFGDSMRDGLPALPLVLERVPATLSLTIPSLILTLTIGIPAGIVAALHRNSLLDRTVILAAVAGFTVPSFVVGLVLVLIFSVTLGVLPSGGQGSWLHGVLPIITMSTVSIGLVARYSRSAMLEVLNAPYIRAASAKGLKWRDVIRLHALPNAILPLLTIIGLMVGSLIAGSVVVESIFSWPGMGRLLIISVAARDLAVVQCILILITVLMVCANLTVDLLQAWLDPKSRNKAHA</sequence>
<dbReference type="GO" id="GO:0005886">
    <property type="term" value="C:plasma membrane"/>
    <property type="evidence" value="ECO:0007669"/>
    <property type="project" value="UniProtKB-SubCell"/>
</dbReference>
<evidence type="ECO:0000259" key="8">
    <source>
        <dbReference type="PROSITE" id="PS50928"/>
    </source>
</evidence>
<dbReference type="Pfam" id="PF00528">
    <property type="entry name" value="BPD_transp_1"/>
    <property type="match status" value="1"/>
</dbReference>
<dbReference type="EMBL" id="LANJ01000019">
    <property type="protein sequence ID" value="KKC37303.1"/>
    <property type="molecule type" value="Genomic_DNA"/>
</dbReference>
<dbReference type="PANTHER" id="PTHR43163:SF6">
    <property type="entry name" value="DIPEPTIDE TRANSPORT SYSTEM PERMEASE PROTEIN DPPB-RELATED"/>
    <property type="match status" value="1"/>
</dbReference>
<dbReference type="Gene3D" id="1.10.3720.10">
    <property type="entry name" value="MetI-like"/>
    <property type="match status" value="1"/>
</dbReference>
<dbReference type="PROSITE" id="PS50928">
    <property type="entry name" value="ABC_TM1"/>
    <property type="match status" value="1"/>
</dbReference>
<organism evidence="9 10">
    <name type="scientific">Devosia epidermidihirudinis</name>
    <dbReference type="NCBI Taxonomy" id="1293439"/>
    <lineage>
        <taxon>Bacteria</taxon>
        <taxon>Pseudomonadati</taxon>
        <taxon>Pseudomonadota</taxon>
        <taxon>Alphaproteobacteria</taxon>
        <taxon>Hyphomicrobiales</taxon>
        <taxon>Devosiaceae</taxon>
        <taxon>Devosia</taxon>
    </lineage>
</organism>